<organism evidence="1 2">
    <name type="scientific">Sinorhizobium fredii (strain NBRC 101917 / NGR234)</name>
    <dbReference type="NCBI Taxonomy" id="394"/>
    <lineage>
        <taxon>Bacteria</taxon>
        <taxon>Pseudomonadati</taxon>
        <taxon>Pseudomonadota</taxon>
        <taxon>Alphaproteobacteria</taxon>
        <taxon>Hyphomicrobiales</taxon>
        <taxon>Rhizobiaceae</taxon>
        <taxon>Sinorhizobium/Ensifer group</taxon>
        <taxon>Sinorhizobium</taxon>
    </lineage>
</organism>
<sequence>MAEYGFDGGDFIFKMPPLFAALVGNPRPEFLDLGLQPVSEPRVIKSEILHRYRQHGMVSRNSPMQLVWTLSRAAASWL</sequence>
<evidence type="ECO:0000313" key="1">
    <source>
        <dbReference type="EMBL" id="ACP24476.1"/>
    </source>
</evidence>
<proteinExistence type="predicted"/>
<protein>
    <submittedName>
        <fullName evidence="1">Uncharacterized protein</fullName>
    </submittedName>
</protein>
<evidence type="ECO:0000313" key="2">
    <source>
        <dbReference type="Proteomes" id="UP000001054"/>
    </source>
</evidence>
<gene>
    <name evidence="1" type="ordered locus">NGR_c06830</name>
</gene>
<dbReference type="AlphaFoldDB" id="C3MIC8"/>
<reference evidence="1 2" key="1">
    <citation type="journal article" date="2009" name="Appl. Environ. Microbiol.">
        <title>Rhizobium sp. strain NGR234 possesses a remarkable number of secretion systems.</title>
        <authorList>
            <person name="Schmeisser C."/>
            <person name="Liesegang H."/>
            <person name="Krysciak D."/>
            <person name="Bakkou N."/>
            <person name="Le Quere A."/>
            <person name="Wollherr A."/>
            <person name="Heinemeyer I."/>
            <person name="Morgenstern B."/>
            <person name="Pommerening-Roeser A."/>
            <person name="Flores M."/>
            <person name="Palacios R."/>
            <person name="Brenner S."/>
            <person name="Gottschalk G."/>
            <person name="Schmitz R.A."/>
            <person name="Broughton W.J."/>
            <person name="Perret X."/>
            <person name="Strittmatter A.W."/>
            <person name="Streit W.R."/>
        </authorList>
    </citation>
    <scope>NUCLEOTIDE SEQUENCE [LARGE SCALE GENOMIC DNA]</scope>
    <source>
        <strain evidence="2">NBRC 101917 / NGR234</strain>
    </source>
</reference>
<dbReference type="Proteomes" id="UP000001054">
    <property type="component" value="Chromosome"/>
</dbReference>
<dbReference type="HOGENOM" id="CLU_2619621_0_0_5"/>
<dbReference type="EMBL" id="CP001389">
    <property type="protein sequence ID" value="ACP24476.1"/>
    <property type="molecule type" value="Genomic_DNA"/>
</dbReference>
<dbReference type="KEGG" id="rhi:NGR_c06830"/>
<accession>C3MIC8</accession>
<keyword evidence="2" id="KW-1185">Reference proteome</keyword>
<name>C3MIC8_SINFN</name>